<protein>
    <recommendedName>
        <fullName evidence="3">YozE SAM-like domain-containing protein</fullName>
    </recommendedName>
</protein>
<dbReference type="EMBL" id="SSSM01000001">
    <property type="protein sequence ID" value="THG33175.1"/>
    <property type="molecule type" value="Genomic_DNA"/>
</dbReference>
<proteinExistence type="predicted"/>
<comment type="caution">
    <text evidence="1">The sequence shown here is derived from an EMBL/GenBank/DDBJ whole genome shotgun (WGS) entry which is preliminary data.</text>
</comment>
<organism evidence="1 2">
    <name type="scientific">Naasia lichenicola</name>
    <dbReference type="NCBI Taxonomy" id="2565933"/>
    <lineage>
        <taxon>Bacteria</taxon>
        <taxon>Bacillati</taxon>
        <taxon>Actinomycetota</taxon>
        <taxon>Actinomycetes</taxon>
        <taxon>Micrococcales</taxon>
        <taxon>Microbacteriaceae</taxon>
        <taxon>Naasia</taxon>
    </lineage>
</organism>
<evidence type="ECO:0000313" key="1">
    <source>
        <dbReference type="EMBL" id="THG33175.1"/>
    </source>
</evidence>
<dbReference type="RefSeq" id="WP_136425956.1">
    <property type="nucleotide sequence ID" value="NZ_SSSM01000001.1"/>
</dbReference>
<dbReference type="OrthoDB" id="5119657at2"/>
<name>A0A4S4FTT5_9MICO</name>
<evidence type="ECO:0008006" key="3">
    <source>
        <dbReference type="Google" id="ProtNLM"/>
    </source>
</evidence>
<dbReference type="Proteomes" id="UP000309133">
    <property type="component" value="Unassembled WGS sequence"/>
</dbReference>
<sequence>MTQTFPDGLKDQTDRGDEIGAFATEVGEFDDFPDSGGKPIFDGYFETSIEENRTRYERAWSEYSASPEPSVS</sequence>
<dbReference type="AlphaFoldDB" id="A0A4S4FTT5"/>
<gene>
    <name evidence="1" type="ORF">E6C64_02125</name>
</gene>
<reference evidence="1 2" key="1">
    <citation type="submission" date="2019-04" db="EMBL/GenBank/DDBJ databases">
        <authorList>
            <person name="Jiang L."/>
        </authorList>
    </citation>
    <scope>NUCLEOTIDE SEQUENCE [LARGE SCALE GENOMIC DNA]</scope>
    <source>
        <strain evidence="1 2">YIM 131853</strain>
    </source>
</reference>
<evidence type="ECO:0000313" key="2">
    <source>
        <dbReference type="Proteomes" id="UP000309133"/>
    </source>
</evidence>
<keyword evidence="2" id="KW-1185">Reference proteome</keyword>
<accession>A0A4S4FTT5</accession>